<keyword evidence="1" id="KW-0964">Secreted</keyword>
<dbReference type="PROSITE" id="PS50847">
    <property type="entry name" value="GRAM_POS_ANCHORING"/>
    <property type="match status" value="1"/>
</dbReference>
<accession>A0A6J5YAK1</accession>
<dbReference type="InterPro" id="IPR047589">
    <property type="entry name" value="DUF11_rpt"/>
</dbReference>
<protein>
    <submittedName>
        <fullName evidence="4">Unannotated protein</fullName>
    </submittedName>
</protein>
<dbReference type="EMBL" id="CAEMXZ010000032">
    <property type="protein sequence ID" value="CAB4323210.1"/>
    <property type="molecule type" value="Genomic_DNA"/>
</dbReference>
<dbReference type="Pfam" id="PF17963">
    <property type="entry name" value="Big_9"/>
    <property type="match status" value="2"/>
</dbReference>
<dbReference type="InterPro" id="IPR019931">
    <property type="entry name" value="LPXTG_anchor"/>
</dbReference>
<name>A0A6J5YAK1_9ZZZZ</name>
<proteinExistence type="predicted"/>
<feature type="transmembrane region" description="Helical" evidence="2">
    <location>
        <begin position="1295"/>
        <end position="1317"/>
    </location>
</feature>
<evidence type="ECO:0000313" key="4">
    <source>
        <dbReference type="EMBL" id="CAB4323210.1"/>
    </source>
</evidence>
<evidence type="ECO:0000256" key="1">
    <source>
        <dbReference type="ARBA" id="ARBA00022525"/>
    </source>
</evidence>
<dbReference type="Gene3D" id="2.60.40.10">
    <property type="entry name" value="Immunoglobulins"/>
    <property type="match status" value="1"/>
</dbReference>
<keyword evidence="2" id="KW-1133">Transmembrane helix</keyword>
<dbReference type="InterPro" id="IPR013783">
    <property type="entry name" value="Ig-like_fold"/>
</dbReference>
<dbReference type="Pfam" id="PF01345">
    <property type="entry name" value="DUF11"/>
    <property type="match status" value="6"/>
</dbReference>
<keyword evidence="2" id="KW-0812">Transmembrane</keyword>
<dbReference type="Gene3D" id="2.60.40.3440">
    <property type="match status" value="2"/>
</dbReference>
<feature type="domain" description="Gram-positive cocci surface proteins LPxTG" evidence="3">
    <location>
        <begin position="1284"/>
        <end position="1323"/>
    </location>
</feature>
<organism evidence="4">
    <name type="scientific">freshwater metagenome</name>
    <dbReference type="NCBI Taxonomy" id="449393"/>
    <lineage>
        <taxon>unclassified sequences</taxon>
        <taxon>metagenomes</taxon>
        <taxon>ecological metagenomes</taxon>
    </lineage>
</organism>
<dbReference type="InterPro" id="IPR001434">
    <property type="entry name" value="OmcB-like_DUF11"/>
</dbReference>
<evidence type="ECO:0000259" key="3">
    <source>
        <dbReference type="PROSITE" id="PS50847"/>
    </source>
</evidence>
<keyword evidence="2" id="KW-0472">Membrane</keyword>
<sequence length="1323" mass="131563">MSRIVSSRAAAVLLAGLLIAAVAGVGAYSTAGAAPTQSPNCGTTIGLRNGDFETPRVAANNYTLVNTSTAGLEWRNAAENIIEMWGSPFQGVNAFSGSQFAELNALKPATLFQDIATVPGSTMVWRIAHKATIRNGESMWVRIGVPGSALAYTSPKLTANLVGTARNGWTIHNGTYTVPAGQTTTRFAFESDGTTTASPDSGNLLDDIEFSFTAGACSDPVATNAGSAVTIDVLANDVGAGLSLVSIDGNSGGTATIVGNRVQFTPTAGFSGAASFTYTMRDIAGNTSSASSTVNVLPIGVANTADTTEATATTIAVLANDLGTAKTITGTTTPAHGTASIIGGGTSIRYTPVEGFTGTDTFTYRASANGGTYEANVTVTVTASADLSIGLTAVSPASPLAGTDVSIAVVVGNDGPSTTSSTATITLPVGLDFVSGGNCTAVARVLTCPRPAIGTPGTSIFRLLLRTTVDGTLTVNAQVTGPVADPNALNNVASQAIVVRPAADLSVVGSVSPVPLVPGTTGTWSFTATNNGPSVAAGAQAVITIDPSKLDAPRSASTGCVESPAGTFTCALGSISSGGSVTSTISGVVNAGVSATMYATGVVSSTTTDPNTGNNAEVVSDATSPTADLSVDASAVAASVDPGGIATFGFKVTNLGPSVAHGVLLEIPIPANYELTGVPDSCTVNGTTSIQCGIGFLDVTGGAFSNNSGDLVITGRVRTDSGASLALTGTATMNPSVTDPTPANNSATATSTVDVRSDLAVVTGLSQSSPVPGLATDLYVSAYNGGPSTATAPVVTITVPAGFAPMTTADTSCVLTTATVMTCTLADLLPGATHDIVISGAFAPDALGSGTFTTTIASSIFDPTLGNNTSTLAPTLAPSADLEITGAIGTAPLVGGGWSQYVLTVINHGPSTARDIEISIALDPDLTASPGGVPDGNCGDGPTPICRIYQPLPPGGSAKLLSIIEVASSPADQISSTATVSSSTLDPDLTNNTATIDELTVRFADIAVTAAFPTAEVVPGSSGSAVFNVSNNGLSATVITPVLVTLPDGFTLTDVNNGGACNPTADPASVVCDAGPILVGESQQLVATFDVRSGISVPPTPTVTAEALDSLSPDTNADPVLFDEYPANNTASIDYTLAPFADLAITGTEPELFAAGPGIAWQFTVDNFGPSISGAIDLQLTVPAGAVLTDATELYPGHGARPTWGGPVVCDASFRCAIAVSGLAEGESFDITFTFDMTGVAEGAVNLTGEVSAAVVDPDLSNNSVTLTSGAVAAPVDLGTSGELPYTGNDSTGPLLAGGALLAGAGLLLLGTSTAAVRKRRRV</sequence>
<dbReference type="NCBIfam" id="TIGR01451">
    <property type="entry name" value="B_ant_repeat"/>
    <property type="match status" value="1"/>
</dbReference>
<evidence type="ECO:0000256" key="2">
    <source>
        <dbReference type="SAM" id="Phobius"/>
    </source>
</evidence>
<reference evidence="4" key="1">
    <citation type="submission" date="2020-05" db="EMBL/GenBank/DDBJ databases">
        <authorList>
            <person name="Chiriac C."/>
            <person name="Salcher M."/>
            <person name="Ghai R."/>
            <person name="Kavagutti S V."/>
        </authorList>
    </citation>
    <scope>NUCLEOTIDE SEQUENCE</scope>
</reference>
<dbReference type="NCBIfam" id="TIGR01167">
    <property type="entry name" value="LPXTG_anchor"/>
    <property type="match status" value="1"/>
</dbReference>
<gene>
    <name evidence="4" type="ORF">UFOPK1392_00961</name>
</gene>